<accession>K6H280</accession>
<dbReference type="GO" id="GO:0046306">
    <property type="term" value="P:alkanesulfonate catabolic process"/>
    <property type="evidence" value="ECO:0007669"/>
    <property type="project" value="TreeGrafter"/>
</dbReference>
<reference evidence="6 7" key="1">
    <citation type="submission" date="2012-09" db="EMBL/GenBank/DDBJ databases">
        <authorList>
            <person name="Dupont C.L."/>
            <person name="Rusch D.B."/>
            <person name="Lombardo M.-J."/>
            <person name="Novotny M."/>
            <person name="Yee-Greenbaum J."/>
            <person name="Laskin R."/>
        </authorList>
    </citation>
    <scope>NUCLEOTIDE SEQUENCE [LARGE SCALE GENOMIC DNA]</scope>
    <source>
        <strain evidence="6">SAR86E</strain>
    </source>
</reference>
<comment type="caution">
    <text evidence="6">The sequence shown here is derived from an EMBL/GenBank/DDBJ whole genome shotgun (WGS) entry which is preliminary data.</text>
</comment>
<dbReference type="GO" id="GO:0008726">
    <property type="term" value="F:alkanesulfonate monooxygenase activity"/>
    <property type="evidence" value="ECO:0007669"/>
    <property type="project" value="TreeGrafter"/>
</dbReference>
<dbReference type="InterPro" id="IPR050172">
    <property type="entry name" value="SsuD_RutA_monooxygenase"/>
</dbReference>
<evidence type="ECO:0000259" key="5">
    <source>
        <dbReference type="Pfam" id="PF00296"/>
    </source>
</evidence>
<gene>
    <name evidence="6" type="ORF">B273_0468</name>
</gene>
<dbReference type="EMBL" id="AMWX01000005">
    <property type="protein sequence ID" value="EKO36618.1"/>
    <property type="molecule type" value="Genomic_DNA"/>
</dbReference>
<dbReference type="Gene3D" id="3.20.20.30">
    <property type="entry name" value="Luciferase-like domain"/>
    <property type="match status" value="1"/>
</dbReference>
<dbReference type="PANTHER" id="PTHR42847:SF4">
    <property type="entry name" value="ALKANESULFONATE MONOOXYGENASE-RELATED"/>
    <property type="match status" value="1"/>
</dbReference>
<evidence type="ECO:0000313" key="6">
    <source>
        <dbReference type="EMBL" id="EKO36618.1"/>
    </source>
</evidence>
<organism evidence="6 7">
    <name type="scientific">SAR86 cluster bacterium SAR86E</name>
    <dbReference type="NCBI Taxonomy" id="1208365"/>
    <lineage>
        <taxon>Bacteria</taxon>
        <taxon>Pseudomonadati</taxon>
        <taxon>Pseudomonadota</taxon>
        <taxon>Gammaproteobacteria</taxon>
        <taxon>SAR86 cluster</taxon>
    </lineage>
</organism>
<protein>
    <submittedName>
        <fullName evidence="6">Luciferase-like monooxygenase</fullName>
    </submittedName>
</protein>
<keyword evidence="7" id="KW-1185">Reference proteome</keyword>
<dbReference type="AlphaFoldDB" id="K6H280"/>
<keyword evidence="3" id="KW-0560">Oxidoreductase</keyword>
<dbReference type="Proteomes" id="UP000010310">
    <property type="component" value="Unassembled WGS sequence"/>
</dbReference>
<dbReference type="InterPro" id="IPR036661">
    <property type="entry name" value="Luciferase-like_sf"/>
</dbReference>
<keyword evidence="2" id="KW-0288">FMN</keyword>
<keyword evidence="1" id="KW-0285">Flavoprotein</keyword>
<name>K6H280_9GAMM</name>
<dbReference type="InterPro" id="IPR011251">
    <property type="entry name" value="Luciferase-like_dom"/>
</dbReference>
<evidence type="ECO:0000256" key="1">
    <source>
        <dbReference type="ARBA" id="ARBA00022630"/>
    </source>
</evidence>
<evidence type="ECO:0000313" key="7">
    <source>
        <dbReference type="Proteomes" id="UP000010310"/>
    </source>
</evidence>
<dbReference type="PATRIC" id="fig|1208365.4.peg.722"/>
<evidence type="ECO:0000256" key="4">
    <source>
        <dbReference type="ARBA" id="ARBA00023033"/>
    </source>
</evidence>
<keyword evidence="4 6" id="KW-0503">Monooxygenase</keyword>
<dbReference type="PANTHER" id="PTHR42847">
    <property type="entry name" value="ALKANESULFONATE MONOOXYGENASE"/>
    <property type="match status" value="1"/>
</dbReference>
<dbReference type="SUPFAM" id="SSF51679">
    <property type="entry name" value="Bacterial luciferase-like"/>
    <property type="match status" value="1"/>
</dbReference>
<dbReference type="STRING" id="1208365.B273_0468"/>
<feature type="domain" description="Luciferase-like" evidence="5">
    <location>
        <begin position="43"/>
        <end position="216"/>
    </location>
</feature>
<evidence type="ECO:0000256" key="2">
    <source>
        <dbReference type="ARBA" id="ARBA00022643"/>
    </source>
</evidence>
<evidence type="ECO:0000256" key="3">
    <source>
        <dbReference type="ARBA" id="ARBA00023002"/>
    </source>
</evidence>
<sequence length="295" mass="32628">MKIGMTLPVMEPDLSRQDLENWTLRIDAGPWSHIALGERILFPNPEFISTLSAVAAWTKRVEIIATISVLTMHNPILSAKQFATIDMISEGRFTLGVGVGGREEDYNAIGSKWSNRRWATLSNCVKTMQSVWSMEYHPNLGPTTSSKNGPEILAGAVGPKAMDMSSNFAAGLAGFSFNADIEEIKDSFNRVNEAFMKKNKTPRLVTSFWFGLGEEARSDIQIHLERYLSWMGEDLAKDLAKTAGFSGSQDKLVDFLHLIKAAGATDVILVPTSKNIEQLILAEEVITEFNQNLTN</sequence>
<proteinExistence type="predicted"/>
<dbReference type="Pfam" id="PF00296">
    <property type="entry name" value="Bac_luciferase"/>
    <property type="match status" value="1"/>
</dbReference>